<sequence>MSSGQSSDEHRQAQQKTIDPLEGQLQAEEPMIAEIKRLRERLVTLEAENATLNMKLSQQQWEVEHRLAEIEMQICGASSADSSAEDNERNKESII</sequence>
<evidence type="ECO:0000256" key="1">
    <source>
        <dbReference type="SAM" id="MobiDB-lite"/>
    </source>
</evidence>
<keyword evidence="3" id="KW-1185">Reference proteome</keyword>
<dbReference type="AlphaFoldDB" id="A0A9P0MLJ4"/>
<feature type="compositionally biased region" description="Basic and acidic residues" evidence="1">
    <location>
        <begin position="86"/>
        <end position="95"/>
    </location>
</feature>
<protein>
    <submittedName>
        <fullName evidence="2">Uncharacterized protein</fullName>
    </submittedName>
</protein>
<feature type="region of interest" description="Disordered" evidence="1">
    <location>
        <begin position="1"/>
        <end position="27"/>
    </location>
</feature>
<gene>
    <name evidence="2" type="ORF">NEZAVI_LOCUS7736</name>
</gene>
<evidence type="ECO:0000313" key="3">
    <source>
        <dbReference type="Proteomes" id="UP001152798"/>
    </source>
</evidence>
<organism evidence="2 3">
    <name type="scientific">Nezara viridula</name>
    <name type="common">Southern green stink bug</name>
    <name type="synonym">Cimex viridulus</name>
    <dbReference type="NCBI Taxonomy" id="85310"/>
    <lineage>
        <taxon>Eukaryota</taxon>
        <taxon>Metazoa</taxon>
        <taxon>Ecdysozoa</taxon>
        <taxon>Arthropoda</taxon>
        <taxon>Hexapoda</taxon>
        <taxon>Insecta</taxon>
        <taxon>Pterygota</taxon>
        <taxon>Neoptera</taxon>
        <taxon>Paraneoptera</taxon>
        <taxon>Hemiptera</taxon>
        <taxon>Heteroptera</taxon>
        <taxon>Panheteroptera</taxon>
        <taxon>Pentatomomorpha</taxon>
        <taxon>Pentatomoidea</taxon>
        <taxon>Pentatomidae</taxon>
        <taxon>Pentatominae</taxon>
        <taxon>Nezara</taxon>
    </lineage>
</organism>
<feature type="region of interest" description="Disordered" evidence="1">
    <location>
        <begin position="76"/>
        <end position="95"/>
    </location>
</feature>
<accession>A0A9P0MLJ4</accession>
<proteinExistence type="predicted"/>
<reference evidence="2" key="1">
    <citation type="submission" date="2022-01" db="EMBL/GenBank/DDBJ databases">
        <authorList>
            <person name="King R."/>
        </authorList>
    </citation>
    <scope>NUCLEOTIDE SEQUENCE</scope>
</reference>
<evidence type="ECO:0000313" key="2">
    <source>
        <dbReference type="EMBL" id="CAH1398004.1"/>
    </source>
</evidence>
<dbReference type="Proteomes" id="UP001152798">
    <property type="component" value="Chromosome 4"/>
</dbReference>
<dbReference type="OrthoDB" id="421226at2759"/>
<dbReference type="EMBL" id="OV725080">
    <property type="protein sequence ID" value="CAH1398004.1"/>
    <property type="molecule type" value="Genomic_DNA"/>
</dbReference>
<name>A0A9P0MLJ4_NEZVI</name>